<dbReference type="Pfam" id="PF03184">
    <property type="entry name" value="DDE_1"/>
    <property type="match status" value="1"/>
</dbReference>
<dbReference type="InterPro" id="IPR036397">
    <property type="entry name" value="RNaseH_sf"/>
</dbReference>
<dbReference type="Ensembl" id="ENSPMRT00000001627.1">
    <property type="protein sequence ID" value="ENSPMRP00000001526.1"/>
    <property type="gene ID" value="ENSPMRG00000001148.1"/>
</dbReference>
<dbReference type="Gene3D" id="3.30.420.10">
    <property type="entry name" value="Ribonuclease H-like superfamily/Ribonuclease H"/>
    <property type="match status" value="1"/>
</dbReference>
<feature type="domain" description="HTH CENPB-type" evidence="4">
    <location>
        <begin position="96"/>
        <end position="176"/>
    </location>
</feature>
<dbReference type="PANTHER" id="PTHR19303:SF27">
    <property type="entry name" value="HTH CENPB-TYPE DOMAIN-CONTAINING PROTEIN"/>
    <property type="match status" value="1"/>
</dbReference>
<keyword evidence="1" id="KW-0238">DNA-binding</keyword>
<dbReference type="Pfam" id="PF03221">
    <property type="entry name" value="HTH_Tnp_Tc5"/>
    <property type="match status" value="1"/>
</dbReference>
<dbReference type="Gene3D" id="1.10.10.60">
    <property type="entry name" value="Homeodomain-like"/>
    <property type="match status" value="2"/>
</dbReference>
<dbReference type="InterPro" id="IPR050863">
    <property type="entry name" value="CenT-Element_Derived"/>
</dbReference>
<reference evidence="5" key="2">
    <citation type="submission" date="2025-08" db="UniProtKB">
        <authorList>
            <consortium name="Ensembl"/>
        </authorList>
    </citation>
    <scope>IDENTIFICATION</scope>
</reference>
<evidence type="ECO:0000256" key="3">
    <source>
        <dbReference type="SAM" id="MobiDB-lite"/>
    </source>
</evidence>
<dbReference type="GO" id="GO:0005634">
    <property type="term" value="C:nucleus"/>
    <property type="evidence" value="ECO:0007669"/>
    <property type="project" value="TreeGrafter"/>
</dbReference>
<organism evidence="5 6">
    <name type="scientific">Podarcis muralis</name>
    <name type="common">Wall lizard</name>
    <name type="synonym">Lacerta muralis</name>
    <dbReference type="NCBI Taxonomy" id="64176"/>
    <lineage>
        <taxon>Eukaryota</taxon>
        <taxon>Metazoa</taxon>
        <taxon>Chordata</taxon>
        <taxon>Craniata</taxon>
        <taxon>Vertebrata</taxon>
        <taxon>Euteleostomi</taxon>
        <taxon>Lepidosauria</taxon>
        <taxon>Squamata</taxon>
        <taxon>Bifurcata</taxon>
        <taxon>Unidentata</taxon>
        <taxon>Episquamata</taxon>
        <taxon>Laterata</taxon>
        <taxon>Lacertibaenia</taxon>
        <taxon>Lacertidae</taxon>
        <taxon>Podarcis</taxon>
    </lineage>
</organism>
<dbReference type="PROSITE" id="PS51253">
    <property type="entry name" value="HTH_CENPB"/>
    <property type="match status" value="1"/>
</dbReference>
<dbReference type="PANTHER" id="PTHR19303">
    <property type="entry name" value="TRANSPOSON"/>
    <property type="match status" value="1"/>
</dbReference>
<feature type="coiled-coil region" evidence="2">
    <location>
        <begin position="480"/>
        <end position="514"/>
    </location>
</feature>
<dbReference type="GeneTree" id="ENSGT00940000154420"/>
<dbReference type="SUPFAM" id="SSF46689">
    <property type="entry name" value="Homeodomain-like"/>
    <property type="match status" value="2"/>
</dbReference>
<sequence length="594" mass="67793">MQLSTRPKQGDKQSVSLLGRSCAAMGPKKTAAAEAGEGKKEKVTLEMKKEIIRKHVGGMRVTDLAREYGRSPSTIATILKMREKILATDAAKGVTRIVKNRPAVLEEVEKLLLIWLEEKQRAGDTVTEAVICEKAKALHADLVREQPGTSGEPEVFKASRGWFNRFKARSGIHSVVRYGEAASSDVSAAEDFAAEFLEVVKTEGYVPQQVFNCDETRLFWKRMPKRTFITQEEAKLPGHKPMKDRLTLLFCANASGDLKIKPLLVYHSENPWAFKKHKVDKEQLSVMWRSNSKAWVTRVLFVDWVNLAFGPAVKQYLLDNDLPLKALLLMDNAPAHPKGLEEDLLEEFSFISIMFLPPNTTPLLQPMDQQVIANFKKLYTKELFRRCFEVTDCTTITLQEFWKDHFDIVTCLKMITTAWNGISQRNLNCAWRSLWPDCVAPSDSDAPESTVVQDIVALGRTMGLEVTEEDISELVEEHNHELTTQELVELQAEAAQEQASLEEEEATEEQLSSKELRDICLKWKHVQAFAQRHHPDKRVAHDLANTFDTRVMSPFREELKRRMKQQTMDRFFSKKQRVEEEPSSSWKPFFGDPK</sequence>
<keyword evidence="6" id="KW-1185">Reference proteome</keyword>
<dbReference type="Proteomes" id="UP000472272">
    <property type="component" value="Chromosome 2"/>
</dbReference>
<evidence type="ECO:0000259" key="4">
    <source>
        <dbReference type="PROSITE" id="PS51253"/>
    </source>
</evidence>
<accession>A0A670HPR7</accession>
<protein>
    <recommendedName>
        <fullName evidence="4">HTH CENPB-type domain-containing protein</fullName>
    </recommendedName>
</protein>
<dbReference type="InterPro" id="IPR004875">
    <property type="entry name" value="DDE_SF_endonuclease_dom"/>
</dbReference>
<proteinExistence type="predicted"/>
<dbReference type="GO" id="GO:0003677">
    <property type="term" value="F:DNA binding"/>
    <property type="evidence" value="ECO:0007669"/>
    <property type="project" value="UniProtKB-KW"/>
</dbReference>
<evidence type="ECO:0000313" key="5">
    <source>
        <dbReference type="Ensembl" id="ENSPMRP00000001526.1"/>
    </source>
</evidence>
<dbReference type="InterPro" id="IPR009057">
    <property type="entry name" value="Homeodomain-like_sf"/>
</dbReference>
<evidence type="ECO:0000313" key="6">
    <source>
        <dbReference type="Proteomes" id="UP000472272"/>
    </source>
</evidence>
<dbReference type="InterPro" id="IPR006600">
    <property type="entry name" value="HTH_CenpB_DNA-bd_dom"/>
</dbReference>
<reference evidence="5 6" key="1">
    <citation type="journal article" date="2019" name="Proc. Natl. Acad. Sci. U.S.A.">
        <title>Regulatory changes in pterin and carotenoid genes underlie balanced color polymorphisms in the wall lizard.</title>
        <authorList>
            <person name="Andrade P."/>
            <person name="Pinho C."/>
            <person name="Perez I de Lanuza G."/>
            <person name="Afonso S."/>
            <person name="Brejcha J."/>
            <person name="Rubin C.J."/>
            <person name="Wallerman O."/>
            <person name="Pereira P."/>
            <person name="Sabatino S.J."/>
            <person name="Bellati A."/>
            <person name="Pellitteri-Rosa D."/>
            <person name="Bosakova Z."/>
            <person name="Bunikis I."/>
            <person name="Carretero M.A."/>
            <person name="Feiner N."/>
            <person name="Marsik P."/>
            <person name="Pauperio F."/>
            <person name="Salvi D."/>
            <person name="Soler L."/>
            <person name="While G.M."/>
            <person name="Uller T."/>
            <person name="Font E."/>
            <person name="Andersson L."/>
            <person name="Carneiro M."/>
        </authorList>
    </citation>
    <scope>NUCLEOTIDE SEQUENCE</scope>
</reference>
<evidence type="ECO:0000256" key="1">
    <source>
        <dbReference type="ARBA" id="ARBA00023125"/>
    </source>
</evidence>
<dbReference type="AlphaFoldDB" id="A0A670HPR7"/>
<evidence type="ECO:0000256" key="2">
    <source>
        <dbReference type="SAM" id="Coils"/>
    </source>
</evidence>
<dbReference type="SMART" id="SM00674">
    <property type="entry name" value="CENPB"/>
    <property type="match status" value="1"/>
</dbReference>
<name>A0A670HPR7_PODMU</name>
<reference evidence="5" key="3">
    <citation type="submission" date="2025-09" db="UniProtKB">
        <authorList>
            <consortium name="Ensembl"/>
        </authorList>
    </citation>
    <scope>IDENTIFICATION</scope>
</reference>
<keyword evidence="2" id="KW-0175">Coiled coil</keyword>
<feature type="region of interest" description="Disordered" evidence="3">
    <location>
        <begin position="570"/>
        <end position="594"/>
    </location>
</feature>